<dbReference type="GO" id="GO:0042597">
    <property type="term" value="C:periplasmic space"/>
    <property type="evidence" value="ECO:0007669"/>
    <property type="project" value="UniProtKB-SubCell"/>
</dbReference>
<protein>
    <recommendedName>
        <fullName evidence="5">Osmotically-inducible protein Y</fullName>
    </recommendedName>
</protein>
<feature type="domain" description="BON" evidence="6">
    <location>
        <begin position="59"/>
        <end position="127"/>
    </location>
</feature>
<evidence type="ECO:0000313" key="7">
    <source>
        <dbReference type="EMBL" id="TFZ83894.1"/>
    </source>
</evidence>
<dbReference type="InterPro" id="IPR007055">
    <property type="entry name" value="BON_dom"/>
</dbReference>
<dbReference type="PANTHER" id="PTHR34606:SF15">
    <property type="entry name" value="BON DOMAIN-CONTAINING PROTEIN"/>
    <property type="match status" value="1"/>
</dbReference>
<dbReference type="InterPro" id="IPR051686">
    <property type="entry name" value="Lipoprotein_DolP"/>
</dbReference>
<evidence type="ECO:0000256" key="1">
    <source>
        <dbReference type="ARBA" id="ARBA00004418"/>
    </source>
</evidence>
<feature type="domain" description="BON" evidence="6">
    <location>
        <begin position="151"/>
        <end position="220"/>
    </location>
</feature>
<organism evidence="7 8">
    <name type="scientific">Candidatus Macondimonas diazotrophica</name>
    <dbReference type="NCBI Taxonomy" id="2305248"/>
    <lineage>
        <taxon>Bacteria</taxon>
        <taxon>Pseudomonadati</taxon>
        <taxon>Pseudomonadota</taxon>
        <taxon>Gammaproteobacteria</taxon>
        <taxon>Chromatiales</taxon>
        <taxon>Ectothiorhodospiraceae</taxon>
        <taxon>Candidatus Macondimonas</taxon>
    </lineage>
</organism>
<dbReference type="Pfam" id="PF04972">
    <property type="entry name" value="BON"/>
    <property type="match status" value="2"/>
</dbReference>
<accession>A0A4Z0FDJ8</accession>
<evidence type="ECO:0000313" key="8">
    <source>
        <dbReference type="Proteomes" id="UP000297890"/>
    </source>
</evidence>
<proteinExistence type="predicted"/>
<keyword evidence="4" id="KW-0574">Periplasm</keyword>
<dbReference type="SMART" id="SM00749">
    <property type="entry name" value="BON"/>
    <property type="match status" value="2"/>
</dbReference>
<dbReference type="OrthoDB" id="9783990at2"/>
<dbReference type="Proteomes" id="UP000297890">
    <property type="component" value="Unassembled WGS sequence"/>
</dbReference>
<sequence length="220" mass="23073">MKILCHLNVKFGESEMQKQSKARSFMQATTLMVGLAACSSFVMVPAAMAAERSATERVDDAAITAQVKTRLLANEVTRSININVDTKAGVVTLRGTAPNETAKEKAEEVAHGVEGVQAVANALIIGDSSMNPQTATAKAKDAAVEGEQMAGDAWITTKVKAQLLADDEVKGFDINVSTKSGVVTLAGLLPSEAMRDKAVRITKGVKGVKKVNSDALKVGS</sequence>
<dbReference type="AlphaFoldDB" id="A0A4Z0FDJ8"/>
<comment type="subcellular location">
    <subcellularLocation>
        <location evidence="1">Periplasm</location>
    </subcellularLocation>
</comment>
<name>A0A4Z0FDJ8_9GAMM</name>
<dbReference type="FunFam" id="3.30.1340.30:FF:000001">
    <property type="entry name" value="Molecular chaperone OsmY"/>
    <property type="match status" value="1"/>
</dbReference>
<keyword evidence="8" id="KW-1185">Reference proteome</keyword>
<evidence type="ECO:0000256" key="5">
    <source>
        <dbReference type="ARBA" id="ARBA00070588"/>
    </source>
</evidence>
<keyword evidence="2" id="KW-0732">Signal</keyword>
<evidence type="ECO:0000256" key="3">
    <source>
        <dbReference type="ARBA" id="ARBA00022737"/>
    </source>
</evidence>
<dbReference type="EMBL" id="SRIO01000002">
    <property type="protein sequence ID" value="TFZ83894.1"/>
    <property type="molecule type" value="Genomic_DNA"/>
</dbReference>
<evidence type="ECO:0000256" key="4">
    <source>
        <dbReference type="ARBA" id="ARBA00022764"/>
    </source>
</evidence>
<dbReference type="PANTHER" id="PTHR34606">
    <property type="entry name" value="BON DOMAIN-CONTAINING PROTEIN"/>
    <property type="match status" value="1"/>
</dbReference>
<dbReference type="InterPro" id="IPR014004">
    <property type="entry name" value="Transpt-assoc_nodulatn_dom_bac"/>
</dbReference>
<comment type="caution">
    <text evidence="7">The sequence shown here is derived from an EMBL/GenBank/DDBJ whole genome shotgun (WGS) entry which is preliminary data.</text>
</comment>
<keyword evidence="3" id="KW-0677">Repeat</keyword>
<dbReference type="Gene3D" id="3.30.1340.30">
    <property type="match status" value="2"/>
</dbReference>
<evidence type="ECO:0000259" key="6">
    <source>
        <dbReference type="PROSITE" id="PS50914"/>
    </source>
</evidence>
<gene>
    <name evidence="7" type="ORF">E4680_02685</name>
</gene>
<dbReference type="PROSITE" id="PS50914">
    <property type="entry name" value="BON"/>
    <property type="match status" value="2"/>
</dbReference>
<reference evidence="7 8" key="1">
    <citation type="journal article" date="2019" name="ISME J.">
        <title>Candidatus Macondimonas diazotrophica, a novel gammaproteobacterial genus dominating crude-oil-contaminated coastal sediments.</title>
        <authorList>
            <person name="Karthikeyan S."/>
            <person name="Konstantinidis K."/>
        </authorList>
    </citation>
    <scope>NUCLEOTIDE SEQUENCE [LARGE SCALE GENOMIC DNA]</scope>
    <source>
        <strain evidence="7 8">KTK01</strain>
    </source>
</reference>
<evidence type="ECO:0000256" key="2">
    <source>
        <dbReference type="ARBA" id="ARBA00022729"/>
    </source>
</evidence>